<dbReference type="InterPro" id="IPR003180">
    <property type="entry name" value="MPG"/>
</dbReference>
<dbReference type="EMBL" id="LRRQ01000104">
    <property type="protein sequence ID" value="OAM89118.1"/>
    <property type="molecule type" value="Genomic_DNA"/>
</dbReference>
<dbReference type="OrthoDB" id="9794313at2"/>
<keyword evidence="4 5" id="KW-0234">DNA repair</keyword>
<organism evidence="6 7">
    <name type="scientific">Termitidicoccus mucosus</name>
    <dbReference type="NCBI Taxonomy" id="1184151"/>
    <lineage>
        <taxon>Bacteria</taxon>
        <taxon>Pseudomonadati</taxon>
        <taxon>Verrucomicrobiota</taxon>
        <taxon>Opitutia</taxon>
        <taxon>Opitutales</taxon>
        <taxon>Opitutaceae</taxon>
        <taxon>Termitidicoccus</taxon>
    </lineage>
</organism>
<gene>
    <name evidence="6" type="ORF">AW736_14730</name>
</gene>
<comment type="similarity">
    <text evidence="1 5">Belongs to the DNA glycosylase MPG family.</text>
</comment>
<dbReference type="InterPro" id="IPR036995">
    <property type="entry name" value="MPG_sf"/>
</dbReference>
<evidence type="ECO:0000256" key="1">
    <source>
        <dbReference type="ARBA" id="ARBA00009232"/>
    </source>
</evidence>
<dbReference type="InterPro" id="IPR011034">
    <property type="entry name" value="Formyl_transferase-like_C_sf"/>
</dbReference>
<evidence type="ECO:0000313" key="7">
    <source>
        <dbReference type="Proteomes" id="UP000078486"/>
    </source>
</evidence>
<keyword evidence="2 5" id="KW-0227">DNA damage</keyword>
<dbReference type="PANTHER" id="PTHR10429">
    <property type="entry name" value="DNA-3-METHYLADENINE GLYCOSYLASE"/>
    <property type="match status" value="1"/>
</dbReference>
<dbReference type="PANTHER" id="PTHR10429:SF0">
    <property type="entry name" value="DNA-3-METHYLADENINE GLYCOSYLASE"/>
    <property type="match status" value="1"/>
</dbReference>
<reference evidence="6 7" key="1">
    <citation type="submission" date="2016-01" db="EMBL/GenBank/DDBJ databases">
        <title>High potential of lignocellulose degradation of a new Verrucomicrobia species.</title>
        <authorList>
            <person name="Wang Y."/>
            <person name="Shi Y."/>
            <person name="Qiu Z."/>
            <person name="Liu S."/>
            <person name="Yang H."/>
        </authorList>
    </citation>
    <scope>NUCLEOTIDE SEQUENCE [LARGE SCALE GENOMIC DNA]</scope>
    <source>
        <strain evidence="6 7">TSB47</strain>
    </source>
</reference>
<evidence type="ECO:0000256" key="5">
    <source>
        <dbReference type="HAMAP-Rule" id="MF_00527"/>
    </source>
</evidence>
<keyword evidence="7" id="KW-1185">Reference proteome</keyword>
<dbReference type="GO" id="GO:0006284">
    <property type="term" value="P:base-excision repair"/>
    <property type="evidence" value="ECO:0007669"/>
    <property type="project" value="InterPro"/>
</dbReference>
<sequence length="180" mass="19644">MPVPIKAKVVQNRSTAAIARDLLGQMLVRRHPDGRVTRHIITETEAYHGETDLACHASKGRTARTDVMYRAGGLWYVYLCYGVHEMLNLVTGPVGFPAAVLIRGLADVSGPGRLTRVLGIGRGLNGCSALDEAGGLWLEERPAGAPRVLKRWIQTTPRIGVAYAGPEWAGKPWRVVLRMP</sequence>
<dbReference type="Proteomes" id="UP000078486">
    <property type="component" value="Unassembled WGS sequence"/>
</dbReference>
<accession>A0A178IH98</accession>
<dbReference type="STRING" id="1184151.AW736_14730"/>
<dbReference type="SUPFAM" id="SSF50486">
    <property type="entry name" value="FMT C-terminal domain-like"/>
    <property type="match status" value="1"/>
</dbReference>
<dbReference type="CDD" id="cd00540">
    <property type="entry name" value="AAG"/>
    <property type="match status" value="1"/>
</dbReference>
<dbReference type="GO" id="GO:0003905">
    <property type="term" value="F:alkylbase DNA N-glycosylase activity"/>
    <property type="evidence" value="ECO:0007669"/>
    <property type="project" value="InterPro"/>
</dbReference>
<dbReference type="EC" id="3.2.2.-" evidence="5"/>
<protein>
    <recommendedName>
        <fullName evidence="5">Putative 3-methyladenine DNA glycosylase</fullName>
        <ecNumber evidence="5">3.2.2.-</ecNumber>
    </recommendedName>
</protein>
<dbReference type="HAMAP" id="MF_00527">
    <property type="entry name" value="3MGH"/>
    <property type="match status" value="1"/>
</dbReference>
<dbReference type="Gene3D" id="3.10.300.10">
    <property type="entry name" value="Methylpurine-DNA glycosylase (MPG)"/>
    <property type="match status" value="2"/>
</dbReference>
<dbReference type="GO" id="GO:0003677">
    <property type="term" value="F:DNA binding"/>
    <property type="evidence" value="ECO:0007669"/>
    <property type="project" value="InterPro"/>
</dbReference>
<dbReference type="AlphaFoldDB" id="A0A178IH98"/>
<dbReference type="Pfam" id="PF02245">
    <property type="entry name" value="Pur_DNA_glyco"/>
    <property type="match status" value="2"/>
</dbReference>
<keyword evidence="3 5" id="KW-0378">Hydrolase</keyword>
<evidence type="ECO:0000256" key="4">
    <source>
        <dbReference type="ARBA" id="ARBA00023204"/>
    </source>
</evidence>
<evidence type="ECO:0000313" key="6">
    <source>
        <dbReference type="EMBL" id="OAM89118.1"/>
    </source>
</evidence>
<proteinExistence type="inferred from homology"/>
<name>A0A178IH98_9BACT</name>
<evidence type="ECO:0000256" key="2">
    <source>
        <dbReference type="ARBA" id="ARBA00022763"/>
    </source>
</evidence>
<comment type="caution">
    <text evidence="6">The sequence shown here is derived from an EMBL/GenBank/DDBJ whole genome shotgun (WGS) entry which is preliminary data.</text>
</comment>
<evidence type="ECO:0000256" key="3">
    <source>
        <dbReference type="ARBA" id="ARBA00022801"/>
    </source>
</evidence>